<evidence type="ECO:0000313" key="6">
    <source>
        <dbReference type="Proteomes" id="UP001294412"/>
    </source>
</evidence>
<evidence type="ECO:0000259" key="4">
    <source>
        <dbReference type="PROSITE" id="PS51186"/>
    </source>
</evidence>
<dbReference type="PANTHER" id="PTHR43792:SF8">
    <property type="entry name" value="[RIBOSOMAL PROTEIN US5]-ALANINE N-ACETYLTRANSFERASE"/>
    <property type="match status" value="1"/>
</dbReference>
<keyword evidence="2" id="KW-0012">Acyltransferase</keyword>
<name>A0ABU5HZG6_9HYPH</name>
<evidence type="ECO:0000256" key="1">
    <source>
        <dbReference type="ARBA" id="ARBA00022679"/>
    </source>
</evidence>
<dbReference type="GO" id="GO:0016740">
    <property type="term" value="F:transferase activity"/>
    <property type="evidence" value="ECO:0007669"/>
    <property type="project" value="UniProtKB-KW"/>
</dbReference>
<dbReference type="RefSeq" id="WP_322185999.1">
    <property type="nucleotide sequence ID" value="NZ_JAXLPB010000002.1"/>
</dbReference>
<dbReference type="EMBL" id="JAXLPB010000002">
    <property type="protein sequence ID" value="MDY8108523.1"/>
    <property type="molecule type" value="Genomic_DNA"/>
</dbReference>
<sequence length="207" mass="23896">MHLIDTLLRPHCPVLVGDRVLLRLPKREDYEAWARLRGESAAFLKPWEPEWSADELSKHAFVSRLRRYYSDVHSRSGFTFFVFDRIESTLMGGLTLGQIRRGVAQVATLGYWMGERFAGHGLMREAVAEVVRFAFSVENLHRVEAACLPTNRRSIALLARCGFTHEGQLRQYLKIAGHWEDHCLYSLLAEEWPRSGTMDVSRASWEY</sequence>
<dbReference type="PROSITE" id="PS51186">
    <property type="entry name" value="GNAT"/>
    <property type="match status" value="1"/>
</dbReference>
<evidence type="ECO:0000256" key="3">
    <source>
        <dbReference type="ARBA" id="ARBA00038502"/>
    </source>
</evidence>
<feature type="domain" description="N-acetyltransferase" evidence="4">
    <location>
        <begin position="20"/>
        <end position="190"/>
    </location>
</feature>
<gene>
    <name evidence="5" type="ORF">U0C82_05065</name>
</gene>
<proteinExistence type="inferred from homology"/>
<dbReference type="Pfam" id="PF13302">
    <property type="entry name" value="Acetyltransf_3"/>
    <property type="match status" value="1"/>
</dbReference>
<dbReference type="Proteomes" id="UP001294412">
    <property type="component" value="Unassembled WGS sequence"/>
</dbReference>
<keyword evidence="6" id="KW-1185">Reference proteome</keyword>
<dbReference type="PANTHER" id="PTHR43792">
    <property type="entry name" value="GNAT FAMILY, PUTATIVE (AFU_ORTHOLOGUE AFUA_3G00765)-RELATED-RELATED"/>
    <property type="match status" value="1"/>
</dbReference>
<dbReference type="EC" id="2.-.-.-" evidence="5"/>
<evidence type="ECO:0000313" key="5">
    <source>
        <dbReference type="EMBL" id="MDY8108523.1"/>
    </source>
</evidence>
<reference evidence="5 6" key="1">
    <citation type="submission" date="2023-12" db="EMBL/GenBank/DDBJ databases">
        <title>Description of Novel Strain Fulvimarina sp. 2208YS6-2-32 isolated from Uroteuthis (Photololigo) edulis.</title>
        <authorList>
            <person name="Park J.-S."/>
        </authorList>
    </citation>
    <scope>NUCLEOTIDE SEQUENCE [LARGE SCALE GENOMIC DNA]</scope>
    <source>
        <strain evidence="5 6">2208YS6-2-32</strain>
    </source>
</reference>
<evidence type="ECO:0000256" key="2">
    <source>
        <dbReference type="ARBA" id="ARBA00023315"/>
    </source>
</evidence>
<accession>A0ABU5HZG6</accession>
<comment type="caution">
    <text evidence="5">The sequence shown here is derived from an EMBL/GenBank/DDBJ whole genome shotgun (WGS) entry which is preliminary data.</text>
</comment>
<keyword evidence="1 5" id="KW-0808">Transferase</keyword>
<dbReference type="InterPro" id="IPR016181">
    <property type="entry name" value="Acyl_CoA_acyltransferase"/>
</dbReference>
<comment type="similarity">
    <text evidence="3">Belongs to the acetyltransferase family. RimJ subfamily.</text>
</comment>
<dbReference type="SUPFAM" id="SSF55729">
    <property type="entry name" value="Acyl-CoA N-acyltransferases (Nat)"/>
    <property type="match status" value="1"/>
</dbReference>
<dbReference type="InterPro" id="IPR051531">
    <property type="entry name" value="N-acetyltransferase"/>
</dbReference>
<dbReference type="Gene3D" id="3.40.630.30">
    <property type="match status" value="1"/>
</dbReference>
<protein>
    <submittedName>
        <fullName evidence="5">GNAT family protein</fullName>
        <ecNumber evidence="5">2.-.-.-</ecNumber>
    </submittedName>
</protein>
<organism evidence="5 6">
    <name type="scientific">Fulvimarina uroteuthidis</name>
    <dbReference type="NCBI Taxonomy" id="3098149"/>
    <lineage>
        <taxon>Bacteria</taxon>
        <taxon>Pseudomonadati</taxon>
        <taxon>Pseudomonadota</taxon>
        <taxon>Alphaproteobacteria</taxon>
        <taxon>Hyphomicrobiales</taxon>
        <taxon>Aurantimonadaceae</taxon>
        <taxon>Fulvimarina</taxon>
    </lineage>
</organism>
<dbReference type="InterPro" id="IPR000182">
    <property type="entry name" value="GNAT_dom"/>
</dbReference>